<keyword evidence="4" id="KW-0808">Transferase</keyword>
<dbReference type="Pfam" id="PF16095">
    <property type="entry name" value="COR-A"/>
    <property type="match status" value="1"/>
</dbReference>
<evidence type="ECO:0000259" key="12">
    <source>
        <dbReference type="PROSITE" id="PS51424"/>
    </source>
</evidence>
<evidence type="ECO:0000313" key="14">
    <source>
        <dbReference type="Proteomes" id="UP000596742"/>
    </source>
</evidence>
<dbReference type="InterPro" id="IPR011009">
    <property type="entry name" value="Kinase-like_dom_sf"/>
</dbReference>
<evidence type="ECO:0000256" key="1">
    <source>
        <dbReference type="ARBA" id="ARBA00008874"/>
    </source>
</evidence>
<dbReference type="GO" id="GO:0004674">
    <property type="term" value="F:protein serine/threonine kinase activity"/>
    <property type="evidence" value="ECO:0007669"/>
    <property type="project" value="UniProtKB-KW"/>
</dbReference>
<proteinExistence type="inferred from homology"/>
<keyword evidence="3" id="KW-0723">Serine/threonine-protein kinase</keyword>
<evidence type="ECO:0000256" key="3">
    <source>
        <dbReference type="ARBA" id="ARBA00022527"/>
    </source>
</evidence>
<dbReference type="SUPFAM" id="SSF56112">
    <property type="entry name" value="Protein kinase-like (PK-like)"/>
    <property type="match status" value="1"/>
</dbReference>
<protein>
    <recommendedName>
        <fullName evidence="2">non-specific serine/threonine protein kinase</fullName>
        <ecNumber evidence="2">2.7.11.1</ecNumber>
    </recommendedName>
</protein>
<dbReference type="SUPFAM" id="SSF52540">
    <property type="entry name" value="P-loop containing nucleoside triphosphate hydrolases"/>
    <property type="match status" value="1"/>
</dbReference>
<dbReference type="InterPro" id="IPR032171">
    <property type="entry name" value="COR-A"/>
</dbReference>
<name>A0A8B6G7G9_MYTGA</name>
<feature type="domain" description="Protein kinase" evidence="11">
    <location>
        <begin position="720"/>
        <end position="979"/>
    </location>
</feature>
<dbReference type="InterPro" id="IPR020859">
    <property type="entry name" value="ROC"/>
</dbReference>
<dbReference type="GO" id="GO:0005737">
    <property type="term" value="C:cytoplasm"/>
    <property type="evidence" value="ECO:0007669"/>
    <property type="project" value="TreeGrafter"/>
</dbReference>
<dbReference type="PROSITE" id="PS51424">
    <property type="entry name" value="ROC"/>
    <property type="match status" value="1"/>
</dbReference>
<dbReference type="Gene3D" id="3.30.70.1390">
    <property type="entry name" value="ROC domain from the Parkinson's disease-associated leucine-rich repeat kinase 2"/>
    <property type="match status" value="1"/>
</dbReference>
<evidence type="ECO:0000256" key="8">
    <source>
        <dbReference type="ARBA" id="ARBA00022840"/>
    </source>
</evidence>
<dbReference type="Proteomes" id="UP000596742">
    <property type="component" value="Unassembled WGS sequence"/>
</dbReference>
<dbReference type="GO" id="GO:0005524">
    <property type="term" value="F:ATP binding"/>
    <property type="evidence" value="ECO:0007669"/>
    <property type="project" value="UniProtKB-KW"/>
</dbReference>
<dbReference type="InterPro" id="IPR050629">
    <property type="entry name" value="STE20/SPS1-PAK"/>
</dbReference>
<evidence type="ECO:0000313" key="13">
    <source>
        <dbReference type="EMBL" id="VDI59852.1"/>
    </source>
</evidence>
<dbReference type="Pfam" id="PF00069">
    <property type="entry name" value="Pkinase"/>
    <property type="match status" value="1"/>
</dbReference>
<keyword evidence="5" id="KW-0677">Repeat</keyword>
<comment type="catalytic activity">
    <reaction evidence="9">
        <text>L-threonyl-[protein] + ATP = O-phospho-L-threonyl-[protein] + ADP + H(+)</text>
        <dbReference type="Rhea" id="RHEA:46608"/>
        <dbReference type="Rhea" id="RHEA-COMP:11060"/>
        <dbReference type="Rhea" id="RHEA-COMP:11605"/>
        <dbReference type="ChEBI" id="CHEBI:15378"/>
        <dbReference type="ChEBI" id="CHEBI:30013"/>
        <dbReference type="ChEBI" id="CHEBI:30616"/>
        <dbReference type="ChEBI" id="CHEBI:61977"/>
        <dbReference type="ChEBI" id="CHEBI:456216"/>
        <dbReference type="EC" id="2.7.11.1"/>
    </reaction>
</comment>
<dbReference type="PANTHER" id="PTHR48012">
    <property type="entry name" value="STERILE20-LIKE KINASE, ISOFORM B-RELATED"/>
    <property type="match status" value="1"/>
</dbReference>
<evidence type="ECO:0000259" key="11">
    <source>
        <dbReference type="PROSITE" id="PS50011"/>
    </source>
</evidence>
<dbReference type="EC" id="2.7.11.1" evidence="2"/>
<evidence type="ECO:0000256" key="4">
    <source>
        <dbReference type="ARBA" id="ARBA00022679"/>
    </source>
</evidence>
<feature type="domain" description="Roc" evidence="12">
    <location>
        <begin position="23"/>
        <end position="364"/>
    </location>
</feature>
<dbReference type="Gene3D" id="1.10.510.10">
    <property type="entry name" value="Transferase(Phosphotransferase) domain 1"/>
    <property type="match status" value="1"/>
</dbReference>
<dbReference type="InterPro" id="IPR027417">
    <property type="entry name" value="P-loop_NTPase"/>
</dbReference>
<comment type="catalytic activity">
    <reaction evidence="10">
        <text>L-seryl-[protein] + ATP = O-phospho-L-seryl-[protein] + ADP + H(+)</text>
        <dbReference type="Rhea" id="RHEA:17989"/>
        <dbReference type="Rhea" id="RHEA-COMP:9863"/>
        <dbReference type="Rhea" id="RHEA-COMP:11604"/>
        <dbReference type="ChEBI" id="CHEBI:15378"/>
        <dbReference type="ChEBI" id="CHEBI:29999"/>
        <dbReference type="ChEBI" id="CHEBI:30616"/>
        <dbReference type="ChEBI" id="CHEBI:83421"/>
        <dbReference type="ChEBI" id="CHEBI:456216"/>
        <dbReference type="EC" id="2.7.11.1"/>
    </reaction>
</comment>
<gene>
    <name evidence="13" type="ORF">MGAL_10B048480</name>
</gene>
<evidence type="ECO:0000256" key="10">
    <source>
        <dbReference type="ARBA" id="ARBA00048679"/>
    </source>
</evidence>
<dbReference type="InterPro" id="IPR000719">
    <property type="entry name" value="Prot_kinase_dom"/>
</dbReference>
<evidence type="ECO:0000256" key="9">
    <source>
        <dbReference type="ARBA" id="ARBA00047899"/>
    </source>
</evidence>
<dbReference type="Gene3D" id="3.30.200.20">
    <property type="entry name" value="Phosphorylase Kinase, domain 1"/>
    <property type="match status" value="1"/>
</dbReference>
<keyword evidence="6" id="KW-0547">Nucleotide-binding</keyword>
<evidence type="ECO:0000256" key="7">
    <source>
        <dbReference type="ARBA" id="ARBA00022777"/>
    </source>
</evidence>
<evidence type="ECO:0000256" key="2">
    <source>
        <dbReference type="ARBA" id="ARBA00012513"/>
    </source>
</evidence>
<dbReference type="PANTHER" id="PTHR48012:SF10">
    <property type="entry name" value="FI20177P1"/>
    <property type="match status" value="1"/>
</dbReference>
<accession>A0A8B6G7G9</accession>
<dbReference type="PROSITE" id="PS50011">
    <property type="entry name" value="PROTEIN_KINASE_DOM"/>
    <property type="match status" value="1"/>
</dbReference>
<evidence type="ECO:0000256" key="5">
    <source>
        <dbReference type="ARBA" id="ARBA00022737"/>
    </source>
</evidence>
<comment type="similarity">
    <text evidence="1">Belongs to the protein kinase superfamily. STE Ser/Thr protein kinase family. STE20 subfamily.</text>
</comment>
<dbReference type="Gene3D" id="3.40.50.300">
    <property type="entry name" value="P-loop containing nucleotide triphosphate hydrolases"/>
    <property type="match status" value="2"/>
</dbReference>
<dbReference type="InterPro" id="IPR036388">
    <property type="entry name" value="WH-like_DNA-bd_sf"/>
</dbReference>
<reference evidence="13" key="1">
    <citation type="submission" date="2018-11" db="EMBL/GenBank/DDBJ databases">
        <authorList>
            <person name="Alioto T."/>
            <person name="Alioto T."/>
        </authorList>
    </citation>
    <scope>NUCLEOTIDE SEQUENCE</scope>
</reference>
<sequence length="979" mass="114776">MPKEIRKMSIADQQLYTEIMKNGTEARYNVRIQIIGENGVGKTCLVRRLLNETIDDVTSTDGVDIVVRKCKIRLRDEKWIIGLVENEQKEMKRRIERVIIKDKIRGRRNFSDDQTVAKSLMITQINIKSDNNQNELIYTRISHESIKKNVKFDVDSSHDKFQRSQEKLPITSSRNVYHQFHGARKENKTSQITDLMKQQIIEQMNSILSDVKKHTKVDDELADCSLWDFAGERDYYATHQTFLTKNAIYIIVTDVSKDIKDFIPDTEYDSVGEYIDFWFDSINCLCATHSQDMLDPPVILVCTGADKVHIQRRKSIFRRQLSRVLANEEKGKHLRYIHYLSNTESTEESFEELRNSISQIAKEKQYFVIHLPLRWIKLENALDVLRDFGINVITLEDVIQLANQNAISERKEVMLFLNYQHNIGNIIFFEDTDQYIILNPKWLVKAFRCLISDKIDHTLKITAEWKDLEDSGRLSEKLICKLFEKESNLEFLKYQSHILAVLEKFNIITRPLILNSYNRTDLSHSYYMPSMILDSSAFQQIRKTFGTDNSQCLSSPWLCLEFNFLPIAYFSHILLAFLRNYTVCEETNKKLALYHGKGVFYLDNSKCAKMIVCFSKNAISMQIWRWVKLRKGKFSSAREFLCSVITSLNAKLEQRVSYNVKVKCKMGSYEVPKGRITFAEIKEEHSYFCEEHKQIHKSNDFIDTWFEDISIQSDENKLRFSTIAKVGSCKFGEVFKGTDNWSPKKEVIAIKVIDLDLAGEEKDNIYEEISILARCDNKYIMKYYGKDEKGSKLWIGLEYLHGKSALELRKIEELEENEIAFILKGVLHGLNYLHSIQVIHRNIKAVRGDMGWTTVKTKQNIEVMRLFFKLSNLEDDRIVRTIHETSKTKQRSWRSRVLALLRKSKLNFLFNLNITTKQKLRMAQDKLTAIDQEKWLFDVFDDNNSVNGTSLRTFRRFKNNCKTSLFVITINFRDHRRIL</sequence>
<dbReference type="AlphaFoldDB" id="A0A8B6G7G9"/>
<keyword evidence="8" id="KW-0067">ATP-binding</keyword>
<comment type="caution">
    <text evidence="13">The sequence shown here is derived from an EMBL/GenBank/DDBJ whole genome shotgun (WGS) entry which is preliminary data.</text>
</comment>
<evidence type="ECO:0000256" key="6">
    <source>
        <dbReference type="ARBA" id="ARBA00022741"/>
    </source>
</evidence>
<dbReference type="EMBL" id="UYJE01007982">
    <property type="protein sequence ID" value="VDI59852.1"/>
    <property type="molecule type" value="Genomic_DNA"/>
</dbReference>
<keyword evidence="14" id="KW-1185">Reference proteome</keyword>
<keyword evidence="7" id="KW-0418">Kinase</keyword>
<dbReference type="OrthoDB" id="6114655at2759"/>
<dbReference type="Gene3D" id="1.10.10.10">
    <property type="entry name" value="Winged helix-like DNA-binding domain superfamily/Winged helix DNA-binding domain"/>
    <property type="match status" value="1"/>
</dbReference>
<organism evidence="13 14">
    <name type="scientific">Mytilus galloprovincialis</name>
    <name type="common">Mediterranean mussel</name>
    <dbReference type="NCBI Taxonomy" id="29158"/>
    <lineage>
        <taxon>Eukaryota</taxon>
        <taxon>Metazoa</taxon>
        <taxon>Spiralia</taxon>
        <taxon>Lophotrochozoa</taxon>
        <taxon>Mollusca</taxon>
        <taxon>Bivalvia</taxon>
        <taxon>Autobranchia</taxon>
        <taxon>Pteriomorphia</taxon>
        <taxon>Mytilida</taxon>
        <taxon>Mytiloidea</taxon>
        <taxon>Mytilidae</taxon>
        <taxon>Mytilinae</taxon>
        <taxon>Mytilus</taxon>
    </lineage>
</organism>
<dbReference type="Pfam" id="PF08477">
    <property type="entry name" value="Roc"/>
    <property type="match status" value="1"/>
</dbReference>